<reference evidence="5" key="1">
    <citation type="submission" date="2025-08" db="UniProtKB">
        <authorList>
            <consortium name="RefSeq"/>
        </authorList>
    </citation>
    <scope>IDENTIFICATION</scope>
    <source>
        <strain evidence="5">Nigerian</strain>
        <tissue evidence="5">Liver and blood</tissue>
    </source>
</reference>
<dbReference type="AlphaFoldDB" id="A0A8J1JBG6"/>
<dbReference type="Xenbase" id="XB-GENE-29090763">
    <property type="gene designation" value="LOC108646271"/>
</dbReference>
<accession>A0A8J1JBG6</accession>
<protein>
    <submittedName>
        <fullName evidence="5">Uncharacterized protein LOC108646271</fullName>
    </submittedName>
</protein>
<evidence type="ECO:0000256" key="2">
    <source>
        <dbReference type="SAM" id="Phobius"/>
    </source>
</evidence>
<feature type="coiled-coil region" evidence="1">
    <location>
        <begin position="137"/>
        <end position="177"/>
    </location>
</feature>
<keyword evidence="2" id="KW-1133">Transmembrane helix</keyword>
<keyword evidence="1" id="KW-0175">Coiled coil</keyword>
<keyword evidence="2" id="KW-0472">Membrane</keyword>
<dbReference type="GeneID" id="108646271"/>
<feature type="chain" id="PRO_5035185158" evidence="3">
    <location>
        <begin position="22"/>
        <end position="203"/>
    </location>
</feature>
<evidence type="ECO:0000256" key="1">
    <source>
        <dbReference type="SAM" id="Coils"/>
    </source>
</evidence>
<sequence length="203" mass="23544">MSLKISYILILSLAILLITEGFPIRRLLELDEEKTVWEKILPHKPRLAKIIICSALIMTGSLVLGLGVFLIAWLRATNKWVTVQEEIFDGKRRLRYPSAIDDLRGLHLPSEHVKKSKMKRHTITDDEVDPKKTLQMLKRKKELIREAKKRKRDIARRQKMEDEIAVIQQRLDENLAQDHSGPCKAQVRREKTEAAIKLILTSL</sequence>
<dbReference type="OrthoDB" id="10573053at2759"/>
<dbReference type="RefSeq" id="XP_031753991.1">
    <property type="nucleotide sequence ID" value="XM_031898131.1"/>
</dbReference>
<feature type="signal peptide" evidence="3">
    <location>
        <begin position="1"/>
        <end position="21"/>
    </location>
</feature>
<proteinExistence type="predicted"/>
<organism evidence="4 5">
    <name type="scientific">Xenopus tropicalis</name>
    <name type="common">Western clawed frog</name>
    <name type="synonym">Silurana tropicalis</name>
    <dbReference type="NCBI Taxonomy" id="8364"/>
    <lineage>
        <taxon>Eukaryota</taxon>
        <taxon>Metazoa</taxon>
        <taxon>Chordata</taxon>
        <taxon>Craniata</taxon>
        <taxon>Vertebrata</taxon>
        <taxon>Euteleostomi</taxon>
        <taxon>Amphibia</taxon>
        <taxon>Batrachia</taxon>
        <taxon>Anura</taxon>
        <taxon>Pipoidea</taxon>
        <taxon>Pipidae</taxon>
        <taxon>Xenopodinae</taxon>
        <taxon>Xenopus</taxon>
        <taxon>Silurana</taxon>
    </lineage>
</organism>
<keyword evidence="4" id="KW-1185">Reference proteome</keyword>
<keyword evidence="3" id="KW-0732">Signal</keyword>
<keyword evidence="2" id="KW-0812">Transmembrane</keyword>
<evidence type="ECO:0000256" key="3">
    <source>
        <dbReference type="SAM" id="SignalP"/>
    </source>
</evidence>
<name>A0A8J1JBG6_XENTR</name>
<evidence type="ECO:0000313" key="4">
    <source>
        <dbReference type="Proteomes" id="UP000008143"/>
    </source>
</evidence>
<evidence type="ECO:0000313" key="6">
    <source>
        <dbReference type="Xenbase" id="XB-GENE-29090763"/>
    </source>
</evidence>
<feature type="transmembrane region" description="Helical" evidence="2">
    <location>
        <begin position="47"/>
        <end position="74"/>
    </location>
</feature>
<dbReference type="Proteomes" id="UP000008143">
    <property type="component" value="Chromosome 3"/>
</dbReference>
<dbReference type="KEGG" id="xtr:108646271"/>
<dbReference type="AGR" id="Xenbase:XB-GENE-29090763"/>
<evidence type="ECO:0000313" key="5">
    <source>
        <dbReference type="RefSeq" id="XP_031753991.1"/>
    </source>
</evidence>
<gene>
    <name evidence="5 6" type="primary">LOC108646271</name>
</gene>